<proteinExistence type="predicted"/>
<evidence type="ECO:0000313" key="2">
    <source>
        <dbReference type="EMBL" id="QJA71950.1"/>
    </source>
</evidence>
<sequence length="146" mass="17352">MGAFADRITAAKSQYITWWTLSMKRNYVIDKIKLPLLNGIVLTASLIPKLTKEVTSEPNTHRLLEIQDKFFECERNPNRNSLFRAVWKVVMWVYEHDGDYRHRIDWVIEQIVKMVNDGSWQPRTPNKPAKRHWREFDDKGITPKIN</sequence>
<dbReference type="AlphaFoldDB" id="A0A6M3JQ22"/>
<reference evidence="2" key="1">
    <citation type="submission" date="2020-03" db="EMBL/GenBank/DDBJ databases">
        <title>The deep terrestrial virosphere.</title>
        <authorList>
            <person name="Holmfeldt K."/>
            <person name="Nilsson E."/>
            <person name="Simone D."/>
            <person name="Lopez-Fernandez M."/>
            <person name="Wu X."/>
            <person name="de Brujin I."/>
            <person name="Lundin D."/>
            <person name="Andersson A."/>
            <person name="Bertilsson S."/>
            <person name="Dopson M."/>
        </authorList>
    </citation>
    <scope>NUCLEOTIDE SEQUENCE</scope>
    <source>
        <strain evidence="2">MM415A02966</strain>
    </source>
</reference>
<feature type="region of interest" description="Disordered" evidence="1">
    <location>
        <begin position="119"/>
        <end position="146"/>
    </location>
</feature>
<evidence type="ECO:0000256" key="1">
    <source>
        <dbReference type="SAM" id="MobiDB-lite"/>
    </source>
</evidence>
<dbReference type="EMBL" id="MT141913">
    <property type="protein sequence ID" value="QJA71950.1"/>
    <property type="molecule type" value="Genomic_DNA"/>
</dbReference>
<name>A0A6M3JQ22_9ZZZZ</name>
<feature type="compositionally biased region" description="Basic and acidic residues" evidence="1">
    <location>
        <begin position="134"/>
        <end position="146"/>
    </location>
</feature>
<protein>
    <submittedName>
        <fullName evidence="2">Uncharacterized protein</fullName>
    </submittedName>
</protein>
<accession>A0A6M3JQ22</accession>
<gene>
    <name evidence="2" type="ORF">MM415A02966_0002</name>
</gene>
<organism evidence="2">
    <name type="scientific">viral metagenome</name>
    <dbReference type="NCBI Taxonomy" id="1070528"/>
    <lineage>
        <taxon>unclassified sequences</taxon>
        <taxon>metagenomes</taxon>
        <taxon>organismal metagenomes</taxon>
    </lineage>
</organism>